<dbReference type="SUPFAM" id="SSF48726">
    <property type="entry name" value="Immunoglobulin"/>
    <property type="match status" value="3"/>
</dbReference>
<dbReference type="Pfam" id="PF07686">
    <property type="entry name" value="V-set"/>
    <property type="match status" value="2"/>
</dbReference>
<feature type="domain" description="Immunoglobulin" evidence="2">
    <location>
        <begin position="19"/>
        <end position="117"/>
    </location>
</feature>
<dbReference type="SMART" id="SM00409">
    <property type="entry name" value="IG"/>
    <property type="match status" value="3"/>
</dbReference>
<keyword evidence="4" id="KW-1185">Reference proteome</keyword>
<dbReference type="OrthoDB" id="8897604at2759"/>
<gene>
    <name evidence="3" type="ORF">IRJ41_025919</name>
</gene>
<evidence type="ECO:0000313" key="3">
    <source>
        <dbReference type="EMBL" id="KAI7791574.1"/>
    </source>
</evidence>
<feature type="domain" description="Immunoglobulin" evidence="2">
    <location>
        <begin position="124"/>
        <end position="222"/>
    </location>
</feature>
<dbReference type="Gene3D" id="2.60.40.10">
    <property type="entry name" value="Immunoglobulins"/>
    <property type="match status" value="3"/>
</dbReference>
<sequence>MKTISLLFIISLFINGAVTESVTVNKGFSVTLHTNTVIQSNDVIEWRYGFKNEPLAKVDRGSISVFNGSDWTFSDKLKINSQTGDLTIIYDTFEVIGEYRLQITGEKTRKTFVLSGRGGYGGDVTSLSEMEGDDVYLSSGSTTDNYDVIRWRFQNSPLVDFYTKTKNISTHDERFRDRLELSFFGSLTITNLRTNDSGLYEVIVDSNSGTHTIHQSYTVTVSGYTGEVKPVSVPEGDSVTLHTEDQIQMHDLLDWTFGKKDLISGVSGGSYDTYIERFYGRLQVDDQTGSLTITNMTTEISGLYQLKIRNRQSGKSFKKRFMVTVRAQDRSSHVSSGGSCVGVLLVFVWSQII</sequence>
<dbReference type="AlphaFoldDB" id="A0A9W7T8E9"/>
<organism evidence="3 4">
    <name type="scientific">Triplophysa rosa</name>
    <name type="common">Cave loach</name>
    <dbReference type="NCBI Taxonomy" id="992332"/>
    <lineage>
        <taxon>Eukaryota</taxon>
        <taxon>Metazoa</taxon>
        <taxon>Chordata</taxon>
        <taxon>Craniata</taxon>
        <taxon>Vertebrata</taxon>
        <taxon>Euteleostomi</taxon>
        <taxon>Actinopterygii</taxon>
        <taxon>Neopterygii</taxon>
        <taxon>Teleostei</taxon>
        <taxon>Ostariophysi</taxon>
        <taxon>Cypriniformes</taxon>
        <taxon>Nemacheilidae</taxon>
        <taxon>Triplophysa</taxon>
    </lineage>
</organism>
<dbReference type="EMBL" id="JAFHDT010000025">
    <property type="protein sequence ID" value="KAI7791574.1"/>
    <property type="molecule type" value="Genomic_DNA"/>
</dbReference>
<dbReference type="InterPro" id="IPR013783">
    <property type="entry name" value="Ig-like_fold"/>
</dbReference>
<feature type="domain" description="Immunoglobulin" evidence="2">
    <location>
        <begin position="228"/>
        <end position="326"/>
    </location>
</feature>
<protein>
    <recommendedName>
        <fullName evidence="2">Immunoglobulin domain-containing protein</fullName>
    </recommendedName>
</protein>
<dbReference type="InterPro" id="IPR003599">
    <property type="entry name" value="Ig_sub"/>
</dbReference>
<name>A0A9W7T8E9_TRIRA</name>
<dbReference type="InterPro" id="IPR036179">
    <property type="entry name" value="Ig-like_dom_sf"/>
</dbReference>
<dbReference type="PANTHER" id="PTHR21063:SF4">
    <property type="entry name" value="CD48 ANTIGEN-RELATED"/>
    <property type="match status" value="1"/>
</dbReference>
<dbReference type="Proteomes" id="UP001059041">
    <property type="component" value="Linkage Group LG25"/>
</dbReference>
<evidence type="ECO:0000313" key="4">
    <source>
        <dbReference type="Proteomes" id="UP001059041"/>
    </source>
</evidence>
<dbReference type="InterPro" id="IPR013106">
    <property type="entry name" value="Ig_V-set"/>
</dbReference>
<dbReference type="PANTHER" id="PTHR21063">
    <property type="entry name" value="LFA-3"/>
    <property type="match status" value="1"/>
</dbReference>
<proteinExistence type="predicted"/>
<reference evidence="3" key="1">
    <citation type="submission" date="2021-02" db="EMBL/GenBank/DDBJ databases">
        <title>Comparative genomics reveals that relaxation of natural selection precedes convergent phenotypic evolution of cavefish.</title>
        <authorList>
            <person name="Peng Z."/>
        </authorList>
    </citation>
    <scope>NUCLEOTIDE SEQUENCE</scope>
    <source>
        <tissue evidence="3">Muscle</tissue>
    </source>
</reference>
<feature type="chain" id="PRO_5040943293" description="Immunoglobulin domain-containing protein" evidence="1">
    <location>
        <begin position="20"/>
        <end position="353"/>
    </location>
</feature>
<evidence type="ECO:0000259" key="2">
    <source>
        <dbReference type="SMART" id="SM00409"/>
    </source>
</evidence>
<feature type="signal peptide" evidence="1">
    <location>
        <begin position="1"/>
        <end position="19"/>
    </location>
</feature>
<accession>A0A9W7T8E9</accession>
<keyword evidence="1" id="KW-0732">Signal</keyword>
<comment type="caution">
    <text evidence="3">The sequence shown here is derived from an EMBL/GenBank/DDBJ whole genome shotgun (WGS) entry which is preliminary data.</text>
</comment>
<evidence type="ECO:0000256" key="1">
    <source>
        <dbReference type="SAM" id="SignalP"/>
    </source>
</evidence>